<dbReference type="Gene3D" id="3.40.50.1820">
    <property type="entry name" value="alpha/beta hydrolase"/>
    <property type="match status" value="1"/>
</dbReference>
<keyword evidence="2 7" id="KW-0732">Signal</keyword>
<evidence type="ECO:0000256" key="1">
    <source>
        <dbReference type="ARBA" id="ARBA00010701"/>
    </source>
</evidence>
<dbReference type="InterPro" id="IPR000073">
    <property type="entry name" value="AB_hydrolase_1"/>
</dbReference>
<evidence type="ECO:0000256" key="3">
    <source>
        <dbReference type="ARBA" id="ARBA00022963"/>
    </source>
</evidence>
<dbReference type="Proteomes" id="UP000288805">
    <property type="component" value="Unassembled WGS sequence"/>
</dbReference>
<name>A0A438FN60_VITVI</name>
<keyword evidence="3 6" id="KW-0442">Lipid degradation</keyword>
<organism evidence="10 11">
    <name type="scientific">Vitis vinifera</name>
    <name type="common">Grape</name>
    <dbReference type="NCBI Taxonomy" id="29760"/>
    <lineage>
        <taxon>Eukaryota</taxon>
        <taxon>Viridiplantae</taxon>
        <taxon>Streptophyta</taxon>
        <taxon>Embryophyta</taxon>
        <taxon>Tracheophyta</taxon>
        <taxon>Spermatophyta</taxon>
        <taxon>Magnoliopsida</taxon>
        <taxon>eudicotyledons</taxon>
        <taxon>Gunneridae</taxon>
        <taxon>Pentapetalae</taxon>
        <taxon>rosids</taxon>
        <taxon>Vitales</taxon>
        <taxon>Vitaceae</taxon>
        <taxon>Viteae</taxon>
        <taxon>Vitis</taxon>
    </lineage>
</organism>
<dbReference type="Pfam" id="PF04083">
    <property type="entry name" value="Abhydro_lipase"/>
    <property type="match status" value="1"/>
</dbReference>
<keyword evidence="4" id="KW-0443">Lipid metabolism</keyword>
<dbReference type="PIRSF" id="PIRSF000862">
    <property type="entry name" value="Steryl_ester_lip"/>
    <property type="match status" value="1"/>
</dbReference>
<sequence>MSLLICFFVLHSAGEVAGVLTGGSNVSRPLPVQSLCAQLIQPSGYPCSEHAVQTKDGYLLALQRVSSPTVNLGSQPGPPVLLLHEPGGIHFFPFCLYFILCKHESIDGKDFLNCFIGALLALESTGLVLLAGDAWFLDNTEQSLGFILADHGFDVWVGNVRGTRWSHGHVTLSEKNKHPDLMRKDRLLPFHPHQEFWDWSWQELALYDLAEMIHYIYTMTNTKTFVVGHSQGTIMALAAFTQPEIVEMVEAAALLCPISYLEHVSAQFVLRMVNMHLDQGKTAALTTHALTTILDMSLIHHPQKISTICFKLIVQQRHSIVPVAVKNNMKGMKYSLKLQSFCLAVIRAGTFAKYDYGIWRNLKHYGQVNPPRFDLNSIPKSLPIWMGYGAVMPWQI</sequence>
<evidence type="ECO:0000259" key="8">
    <source>
        <dbReference type="Pfam" id="PF00561"/>
    </source>
</evidence>
<evidence type="ECO:0000256" key="5">
    <source>
        <dbReference type="ARBA" id="ARBA00023180"/>
    </source>
</evidence>
<accession>A0A438FN60</accession>
<evidence type="ECO:0000256" key="7">
    <source>
        <dbReference type="SAM" id="SignalP"/>
    </source>
</evidence>
<evidence type="ECO:0000313" key="10">
    <source>
        <dbReference type="EMBL" id="RVW61385.1"/>
    </source>
</evidence>
<comment type="caution">
    <text evidence="10">The sequence shown here is derived from an EMBL/GenBank/DDBJ whole genome shotgun (WGS) entry which is preliminary data.</text>
</comment>
<protein>
    <recommendedName>
        <fullName evidence="6">Lipase</fullName>
    </recommendedName>
</protein>
<proteinExistence type="inferred from homology"/>
<gene>
    <name evidence="10" type="primary">LIP1_6</name>
    <name evidence="10" type="ORF">CK203_032047</name>
</gene>
<comment type="similarity">
    <text evidence="1 6">Belongs to the AB hydrolase superfamily. Lipase family.</text>
</comment>
<dbReference type="AlphaFoldDB" id="A0A438FN60"/>
<dbReference type="PANTHER" id="PTHR11005">
    <property type="entry name" value="LYSOSOMAL ACID LIPASE-RELATED"/>
    <property type="match status" value="1"/>
</dbReference>
<keyword evidence="6" id="KW-0378">Hydrolase</keyword>
<reference evidence="10 11" key="1">
    <citation type="journal article" date="2018" name="PLoS Genet.">
        <title>Population sequencing reveals clonal diversity and ancestral inbreeding in the grapevine cultivar Chardonnay.</title>
        <authorList>
            <person name="Roach M.J."/>
            <person name="Johnson D.L."/>
            <person name="Bohlmann J."/>
            <person name="van Vuuren H.J."/>
            <person name="Jones S.J."/>
            <person name="Pretorius I.S."/>
            <person name="Schmidt S.A."/>
            <person name="Borneman A.R."/>
        </authorList>
    </citation>
    <scope>NUCLEOTIDE SEQUENCE [LARGE SCALE GENOMIC DNA]</scope>
    <source>
        <strain evidence="11">cv. Chardonnay</strain>
        <tissue evidence="10">Leaf</tissue>
    </source>
</reference>
<dbReference type="GO" id="GO:0016788">
    <property type="term" value="F:hydrolase activity, acting on ester bonds"/>
    <property type="evidence" value="ECO:0007669"/>
    <property type="project" value="InterPro"/>
</dbReference>
<dbReference type="InterPro" id="IPR029058">
    <property type="entry name" value="AB_hydrolase_fold"/>
</dbReference>
<dbReference type="InterPro" id="IPR006693">
    <property type="entry name" value="AB_hydrolase_lipase"/>
</dbReference>
<evidence type="ECO:0000259" key="9">
    <source>
        <dbReference type="Pfam" id="PF04083"/>
    </source>
</evidence>
<dbReference type="GO" id="GO:0016042">
    <property type="term" value="P:lipid catabolic process"/>
    <property type="evidence" value="ECO:0007669"/>
    <property type="project" value="UniProtKB-KW"/>
</dbReference>
<keyword evidence="5" id="KW-0325">Glycoprotein</keyword>
<evidence type="ECO:0000256" key="4">
    <source>
        <dbReference type="ARBA" id="ARBA00023098"/>
    </source>
</evidence>
<evidence type="ECO:0000313" key="11">
    <source>
        <dbReference type="Proteomes" id="UP000288805"/>
    </source>
</evidence>
<dbReference type="InterPro" id="IPR025483">
    <property type="entry name" value="Lipase_euk"/>
</dbReference>
<dbReference type="EMBL" id="QGNW01000841">
    <property type="protein sequence ID" value="RVW61385.1"/>
    <property type="molecule type" value="Genomic_DNA"/>
</dbReference>
<dbReference type="SUPFAM" id="SSF53474">
    <property type="entry name" value="alpha/beta-Hydrolases"/>
    <property type="match status" value="1"/>
</dbReference>
<evidence type="ECO:0000256" key="2">
    <source>
        <dbReference type="ARBA" id="ARBA00022729"/>
    </source>
</evidence>
<feature type="signal peptide" evidence="7">
    <location>
        <begin position="1"/>
        <end position="18"/>
    </location>
</feature>
<feature type="chain" id="PRO_5019470783" description="Lipase" evidence="7">
    <location>
        <begin position="19"/>
        <end position="396"/>
    </location>
</feature>
<evidence type="ECO:0000256" key="6">
    <source>
        <dbReference type="PIRNR" id="PIRNR000862"/>
    </source>
</evidence>
<dbReference type="Pfam" id="PF00561">
    <property type="entry name" value="Abhydrolase_1"/>
    <property type="match status" value="1"/>
</dbReference>
<feature type="domain" description="Partial AB-hydrolase lipase" evidence="9">
    <location>
        <begin position="37"/>
        <end position="84"/>
    </location>
</feature>
<feature type="domain" description="AB hydrolase-1" evidence="8">
    <location>
        <begin position="148"/>
        <end position="260"/>
    </location>
</feature>